<dbReference type="STRING" id="50990.A0A4Y7PQB9"/>
<accession>A0A4Y7PQB9</accession>
<protein>
    <recommendedName>
        <fullName evidence="1">Glyoxalase/fosfomycin resistance/dioxygenase domain-containing protein</fullName>
    </recommendedName>
</protein>
<evidence type="ECO:0000313" key="2">
    <source>
        <dbReference type="EMBL" id="TDL17308.1"/>
    </source>
</evidence>
<dbReference type="EMBL" id="ML170224">
    <property type="protein sequence ID" value="TDL17308.1"/>
    <property type="molecule type" value="Genomic_DNA"/>
</dbReference>
<name>A0A4Y7PQB9_9AGAM</name>
<feature type="domain" description="Glyoxalase/fosfomycin resistance/dioxygenase" evidence="1">
    <location>
        <begin position="9"/>
        <end position="128"/>
    </location>
</feature>
<dbReference type="OrthoDB" id="3192611at2759"/>
<dbReference type="Proteomes" id="UP000294933">
    <property type="component" value="Unassembled WGS sequence"/>
</dbReference>
<dbReference type="VEuPathDB" id="FungiDB:BD410DRAFT_794469"/>
<sequence length="134" mass="15360">MAPTVIPFLTVKSVEDTVEFYTTKLGFKLNEANHTPRQFAHVYLGDQVSDSAAQIMLQPPVRTAQGIRQYAPSQILIELREDGKAKEVVDEWYDRIVQFGAVAEEKPEDKPFNCRQTTFKDLDGNDIIFYYWLG</sequence>
<proteinExistence type="predicted"/>
<keyword evidence="3" id="KW-1185">Reference proteome</keyword>
<evidence type="ECO:0000313" key="3">
    <source>
        <dbReference type="Proteomes" id="UP000294933"/>
    </source>
</evidence>
<gene>
    <name evidence="2" type="ORF">BD410DRAFT_794469</name>
</gene>
<evidence type="ECO:0000259" key="1">
    <source>
        <dbReference type="Pfam" id="PF00903"/>
    </source>
</evidence>
<dbReference type="AlphaFoldDB" id="A0A4Y7PQB9"/>
<dbReference type="Pfam" id="PF00903">
    <property type="entry name" value="Glyoxalase"/>
    <property type="match status" value="1"/>
</dbReference>
<dbReference type="Gene3D" id="3.10.180.10">
    <property type="entry name" value="2,3-Dihydroxybiphenyl 1,2-Dioxygenase, domain 1"/>
    <property type="match status" value="1"/>
</dbReference>
<dbReference type="InterPro" id="IPR029068">
    <property type="entry name" value="Glyas_Bleomycin-R_OHBP_Dase"/>
</dbReference>
<organism evidence="2 3">
    <name type="scientific">Rickenella mellea</name>
    <dbReference type="NCBI Taxonomy" id="50990"/>
    <lineage>
        <taxon>Eukaryota</taxon>
        <taxon>Fungi</taxon>
        <taxon>Dikarya</taxon>
        <taxon>Basidiomycota</taxon>
        <taxon>Agaricomycotina</taxon>
        <taxon>Agaricomycetes</taxon>
        <taxon>Hymenochaetales</taxon>
        <taxon>Rickenellaceae</taxon>
        <taxon>Rickenella</taxon>
    </lineage>
</organism>
<reference evidence="2 3" key="1">
    <citation type="submission" date="2018-06" db="EMBL/GenBank/DDBJ databases">
        <title>A transcriptomic atlas of mushroom development highlights an independent origin of complex multicellularity.</title>
        <authorList>
            <consortium name="DOE Joint Genome Institute"/>
            <person name="Krizsan K."/>
            <person name="Almasi E."/>
            <person name="Merenyi Z."/>
            <person name="Sahu N."/>
            <person name="Viragh M."/>
            <person name="Koszo T."/>
            <person name="Mondo S."/>
            <person name="Kiss B."/>
            <person name="Balint B."/>
            <person name="Kues U."/>
            <person name="Barry K."/>
            <person name="Hegedus J.C."/>
            <person name="Henrissat B."/>
            <person name="Johnson J."/>
            <person name="Lipzen A."/>
            <person name="Ohm R."/>
            <person name="Nagy I."/>
            <person name="Pangilinan J."/>
            <person name="Yan J."/>
            <person name="Xiong Y."/>
            <person name="Grigoriev I.V."/>
            <person name="Hibbett D.S."/>
            <person name="Nagy L.G."/>
        </authorList>
    </citation>
    <scope>NUCLEOTIDE SEQUENCE [LARGE SCALE GENOMIC DNA]</scope>
    <source>
        <strain evidence="2 3">SZMC22713</strain>
    </source>
</reference>
<dbReference type="InterPro" id="IPR004360">
    <property type="entry name" value="Glyas_Fos-R_dOase_dom"/>
</dbReference>
<dbReference type="SUPFAM" id="SSF54593">
    <property type="entry name" value="Glyoxalase/Bleomycin resistance protein/Dihydroxybiphenyl dioxygenase"/>
    <property type="match status" value="1"/>
</dbReference>